<protein>
    <submittedName>
        <fullName evidence="1">Uncharacterized protein</fullName>
    </submittedName>
</protein>
<organism evidence="1 2">
    <name type="scientific">Streptomyces achmelvichensis</name>
    <dbReference type="NCBI Taxonomy" id="3134111"/>
    <lineage>
        <taxon>Bacteria</taxon>
        <taxon>Bacillati</taxon>
        <taxon>Actinomycetota</taxon>
        <taxon>Actinomycetes</taxon>
        <taxon>Kitasatosporales</taxon>
        <taxon>Streptomycetaceae</taxon>
        <taxon>Streptomyces</taxon>
    </lineage>
</organism>
<gene>
    <name evidence="1" type="ORF">WKI67_26505</name>
</gene>
<sequence>MSEDGRRAGSGREAEREALAEELREAGRGIRIPDVSGETMAERVLAQLLAEAVSTPAPAGLGTRLRGWTHRRWRALTVVLSGVLVVLVLTPPVRAAVADWFGFGGVDVRYDPSAPPLRDAQPPWCAEAVPQAEAERRAGFRALVPPGLGTPDAVSVVAGPAGRSVISLCWKDRGRTVRLDQFPAALDLGYAKQARLMPQWVTLTDGTGLWFEEPHLLRFGMTNARGEQWTQAERTAGPTLLWTTDGGRTTLRLEGVAALARAKEIAESAAGAWEPAEPREPSGSG</sequence>
<reference evidence="1" key="1">
    <citation type="submission" date="2024-03" db="EMBL/GenBank/DDBJ databases">
        <title>Novel Streptomyces species of biotechnological and ecological value are a feature of Machair soil.</title>
        <authorList>
            <person name="Prole J.R."/>
            <person name="Goodfellow M."/>
            <person name="Allenby N."/>
            <person name="Ward A.C."/>
        </authorList>
    </citation>
    <scope>NUCLEOTIDE SEQUENCE</scope>
    <source>
        <strain evidence="1">MS2.AVA.5</strain>
    </source>
</reference>
<dbReference type="EMBL" id="JBBKAJ010000022">
    <property type="protein sequence ID" value="MEJ8636919.1"/>
    <property type="molecule type" value="Genomic_DNA"/>
</dbReference>
<keyword evidence="2" id="KW-1185">Reference proteome</keyword>
<evidence type="ECO:0000313" key="1">
    <source>
        <dbReference type="EMBL" id="MEJ8636919.1"/>
    </source>
</evidence>
<name>A0ACC6PZX2_9ACTN</name>
<evidence type="ECO:0000313" key="2">
    <source>
        <dbReference type="Proteomes" id="UP001377168"/>
    </source>
</evidence>
<comment type="caution">
    <text evidence="1">The sequence shown here is derived from an EMBL/GenBank/DDBJ whole genome shotgun (WGS) entry which is preliminary data.</text>
</comment>
<proteinExistence type="predicted"/>
<dbReference type="Proteomes" id="UP001377168">
    <property type="component" value="Unassembled WGS sequence"/>
</dbReference>
<accession>A0ACC6PZX2</accession>